<dbReference type="RefSeq" id="WP_254154188.1">
    <property type="nucleotide sequence ID" value="NZ_JAHESD010000027.1"/>
</dbReference>
<comment type="similarity">
    <text evidence="2 8">Belongs to the 4-toluene sulfonate uptake permease (TSUP) (TC 2.A.102) family.</text>
</comment>
<feature type="transmembrane region" description="Helical" evidence="8">
    <location>
        <begin position="53"/>
        <end position="70"/>
    </location>
</feature>
<keyword evidence="7 8" id="KW-0472">Membrane</keyword>
<evidence type="ECO:0000256" key="8">
    <source>
        <dbReference type="RuleBase" id="RU363041"/>
    </source>
</evidence>
<comment type="caution">
    <text evidence="9">The sequence shown here is derived from an EMBL/GenBank/DDBJ whole genome shotgun (WGS) entry which is preliminary data.</text>
</comment>
<evidence type="ECO:0000256" key="6">
    <source>
        <dbReference type="ARBA" id="ARBA00022989"/>
    </source>
</evidence>
<feature type="transmembrane region" description="Helical" evidence="8">
    <location>
        <begin position="231"/>
        <end position="249"/>
    </location>
</feature>
<evidence type="ECO:0000313" key="9">
    <source>
        <dbReference type="EMBL" id="MBT1704230.1"/>
    </source>
</evidence>
<gene>
    <name evidence="9" type="ORF">KK060_13130</name>
</gene>
<evidence type="ECO:0000256" key="1">
    <source>
        <dbReference type="ARBA" id="ARBA00004651"/>
    </source>
</evidence>
<dbReference type="Proteomes" id="UP000772618">
    <property type="component" value="Unassembled WGS sequence"/>
</dbReference>
<evidence type="ECO:0000256" key="2">
    <source>
        <dbReference type="ARBA" id="ARBA00009142"/>
    </source>
</evidence>
<dbReference type="PANTHER" id="PTHR30269:SF23">
    <property type="entry name" value="MEMBRANE TRANSPORTER PROTEIN YDHB-RELATED"/>
    <property type="match status" value="1"/>
</dbReference>
<reference evidence="9 10" key="1">
    <citation type="submission" date="2021-05" db="EMBL/GenBank/DDBJ databases">
        <title>A Polyphasic approach of four new species of the genus Ohtaekwangia: Ohtaekwangia histidinii sp. nov., Ohtaekwangia cretensis sp. nov., Ohtaekwangia indiensis sp. nov., Ohtaekwangia reichenbachii sp. nov. from diverse environment.</title>
        <authorList>
            <person name="Octaviana S."/>
        </authorList>
    </citation>
    <scope>NUCLEOTIDE SEQUENCE [LARGE SCALE GENOMIC DNA]</scope>
    <source>
        <strain evidence="9 10">PWU20</strain>
    </source>
</reference>
<keyword evidence="3" id="KW-0813">Transport</keyword>
<evidence type="ECO:0000256" key="7">
    <source>
        <dbReference type="ARBA" id="ARBA00023136"/>
    </source>
</evidence>
<dbReference type="Pfam" id="PF01925">
    <property type="entry name" value="TauE"/>
    <property type="match status" value="1"/>
</dbReference>
<feature type="transmembrane region" description="Helical" evidence="8">
    <location>
        <begin position="135"/>
        <end position="164"/>
    </location>
</feature>
<evidence type="ECO:0000256" key="3">
    <source>
        <dbReference type="ARBA" id="ARBA00022448"/>
    </source>
</evidence>
<evidence type="ECO:0000313" key="10">
    <source>
        <dbReference type="Proteomes" id="UP000772618"/>
    </source>
</evidence>
<evidence type="ECO:0000256" key="4">
    <source>
        <dbReference type="ARBA" id="ARBA00022475"/>
    </source>
</evidence>
<feature type="transmembrane region" description="Helical" evidence="8">
    <location>
        <begin position="170"/>
        <end position="190"/>
    </location>
</feature>
<comment type="subcellular location">
    <subcellularLocation>
        <location evidence="1 8">Cell membrane</location>
        <topology evidence="1 8">Multi-pass membrane protein</topology>
    </subcellularLocation>
</comment>
<keyword evidence="5 8" id="KW-0812">Transmembrane</keyword>
<dbReference type="InterPro" id="IPR052017">
    <property type="entry name" value="TSUP"/>
</dbReference>
<organism evidence="9 10">
    <name type="scientific">Chryseosolibacter indicus</name>
    <dbReference type="NCBI Taxonomy" id="2782351"/>
    <lineage>
        <taxon>Bacteria</taxon>
        <taxon>Pseudomonadati</taxon>
        <taxon>Bacteroidota</taxon>
        <taxon>Cytophagia</taxon>
        <taxon>Cytophagales</taxon>
        <taxon>Chryseotaleaceae</taxon>
        <taxon>Chryseosolibacter</taxon>
    </lineage>
</organism>
<feature type="transmembrane region" description="Helical" evidence="8">
    <location>
        <begin position="202"/>
        <end position="225"/>
    </location>
</feature>
<name>A0ABS5VS19_9BACT</name>
<dbReference type="EMBL" id="JAHESD010000027">
    <property type="protein sequence ID" value="MBT1704230.1"/>
    <property type="molecule type" value="Genomic_DNA"/>
</dbReference>
<keyword evidence="4 8" id="KW-1003">Cell membrane</keyword>
<evidence type="ECO:0000256" key="5">
    <source>
        <dbReference type="ARBA" id="ARBA00022692"/>
    </source>
</evidence>
<feature type="transmembrane region" description="Helical" evidence="8">
    <location>
        <begin position="106"/>
        <end position="123"/>
    </location>
</feature>
<dbReference type="PANTHER" id="PTHR30269">
    <property type="entry name" value="TRANSMEMBRANE PROTEIN YFCA"/>
    <property type="match status" value="1"/>
</dbReference>
<protein>
    <recommendedName>
        <fullName evidence="8">Probable membrane transporter protein</fullName>
    </recommendedName>
</protein>
<keyword evidence="6 8" id="KW-1133">Transmembrane helix</keyword>
<dbReference type="InterPro" id="IPR002781">
    <property type="entry name" value="TM_pro_TauE-like"/>
</dbReference>
<keyword evidence="10" id="KW-1185">Reference proteome</keyword>
<sequence length="250" mass="28048">MIDLFSFSFSFAHLLLFFLVALLIGMSKTGVHGAGMLAVPLLAVVFGGQRSSGIMLPILCIADVLGVWYYHRHASWHHLRRLFPWAALGTLMGTLIGGSIDDHMFKMIMAVIILLSVIIMIWLQRHKEDIPDNYWFATSAGVIGGFTSMIGNLAGSVMAVYFLAMRLPKNTFIGTSAWFFLVMNWFKVPFHVFSWKTITVNSFLLNLSALPVIALGAYFGIIIIRNINEKTYRWFIITMTLIASCLMLLS</sequence>
<accession>A0ABS5VS19</accession>
<proteinExistence type="inferred from homology"/>
<feature type="transmembrane region" description="Helical" evidence="8">
    <location>
        <begin position="82"/>
        <end position="100"/>
    </location>
</feature>